<keyword evidence="1" id="KW-0472">Membrane</keyword>
<proteinExistence type="predicted"/>
<evidence type="ECO:0000313" key="2">
    <source>
        <dbReference type="EMBL" id="EKM58088.1"/>
    </source>
</evidence>
<evidence type="ECO:0000313" key="3">
    <source>
        <dbReference type="Proteomes" id="UP000008370"/>
    </source>
</evidence>
<name>K5W2J0_PHACS</name>
<dbReference type="GeneID" id="18915403"/>
<protein>
    <submittedName>
        <fullName evidence="2">Uncharacterized protein</fullName>
    </submittedName>
</protein>
<keyword evidence="3" id="KW-1185">Reference proteome</keyword>
<dbReference type="InParanoid" id="K5W2J0"/>
<organism evidence="2 3">
    <name type="scientific">Phanerochaete carnosa (strain HHB-10118-sp)</name>
    <name type="common">White-rot fungus</name>
    <name type="synonym">Peniophora carnosa</name>
    <dbReference type="NCBI Taxonomy" id="650164"/>
    <lineage>
        <taxon>Eukaryota</taxon>
        <taxon>Fungi</taxon>
        <taxon>Dikarya</taxon>
        <taxon>Basidiomycota</taxon>
        <taxon>Agaricomycotina</taxon>
        <taxon>Agaricomycetes</taxon>
        <taxon>Polyporales</taxon>
        <taxon>Phanerochaetaceae</taxon>
        <taxon>Phanerochaete</taxon>
    </lineage>
</organism>
<accession>K5W2J0</accession>
<dbReference type="HOGENOM" id="CLU_3069432_0_0_1"/>
<dbReference type="EMBL" id="JH930470">
    <property type="protein sequence ID" value="EKM58088.1"/>
    <property type="molecule type" value="Genomic_DNA"/>
</dbReference>
<dbReference type="Proteomes" id="UP000008370">
    <property type="component" value="Unassembled WGS sequence"/>
</dbReference>
<gene>
    <name evidence="2" type="ORF">PHACADRAFT_252094</name>
</gene>
<dbReference type="AlphaFoldDB" id="K5W2J0"/>
<dbReference type="RefSeq" id="XP_007393415.1">
    <property type="nucleotide sequence ID" value="XM_007393353.1"/>
</dbReference>
<reference evidence="2 3" key="1">
    <citation type="journal article" date="2012" name="BMC Genomics">
        <title>Comparative genomics of the white-rot fungi, Phanerochaete carnosa and P. chrysosporium, to elucidate the genetic basis of the distinct wood types they colonize.</title>
        <authorList>
            <person name="Suzuki H."/>
            <person name="MacDonald J."/>
            <person name="Syed K."/>
            <person name="Salamov A."/>
            <person name="Hori C."/>
            <person name="Aerts A."/>
            <person name="Henrissat B."/>
            <person name="Wiebenga A."/>
            <person name="vanKuyk P.A."/>
            <person name="Barry K."/>
            <person name="Lindquist E."/>
            <person name="LaButti K."/>
            <person name="Lapidus A."/>
            <person name="Lucas S."/>
            <person name="Coutinho P."/>
            <person name="Gong Y."/>
            <person name="Samejima M."/>
            <person name="Mahadevan R."/>
            <person name="Abou-Zaid M."/>
            <person name="de Vries R.P."/>
            <person name="Igarashi K."/>
            <person name="Yadav J.S."/>
            <person name="Grigoriev I.V."/>
            <person name="Master E.R."/>
        </authorList>
    </citation>
    <scope>NUCLEOTIDE SEQUENCE [LARGE SCALE GENOMIC DNA]</scope>
    <source>
        <strain evidence="2 3">HHB-10118-sp</strain>
    </source>
</reference>
<sequence>MQTSNEIRADQAYQRGLVKVYSFTLCIILQWVSPQRFRLRIHFRLSGAGAYDA</sequence>
<feature type="transmembrane region" description="Helical" evidence="1">
    <location>
        <begin position="12"/>
        <end position="32"/>
    </location>
</feature>
<keyword evidence="1" id="KW-1133">Transmembrane helix</keyword>
<evidence type="ECO:0000256" key="1">
    <source>
        <dbReference type="SAM" id="Phobius"/>
    </source>
</evidence>
<keyword evidence="1" id="KW-0812">Transmembrane</keyword>
<dbReference type="KEGG" id="pco:PHACADRAFT_252094"/>